<dbReference type="AlphaFoldDB" id="A0AAJ8B623"/>
<dbReference type="GeneID" id="108901581"/>
<proteinExistence type="predicted"/>
<dbReference type="Pfam" id="PF14977">
    <property type="entry name" value="FAM194"/>
    <property type="match status" value="1"/>
</dbReference>
<dbReference type="RefSeq" id="XP_018558630.1">
    <property type="nucleotide sequence ID" value="XM_018703114.2"/>
</dbReference>
<keyword evidence="1" id="KW-0175">Coiled coil</keyword>
<sequence>MSQSPSYQTDTASASLESPKEGDFSLRQLYDNLKSLEKHETCDDQKDPIVNIIPDNYCSSLLNAQICVPQATDDLGKLYAGMLPQEQLIKSSHWAEPRCSSTSSIKQKLPVSPEFMEVRALDGKFITLVSSQTQTDWEWVEHCLFFSCQVQREIEDPQLLQAEKTEDEKMPEKEHDIPCVGLPRLIAYKPEPKQIPCVQKVPEVASKQDVHLAQCDYCQQPCQPFICCEQPENTTNLERLFCCEQAKQMRDLILEERKKLVQKETVRKIDVSPHAPITSEEEREAVKEQARKRLQHLQLQRKPKKENLTKDLSCIEIKHKTSYRLSKEIPYTSDEPHIPQTEEETAGGTKLKEVIKKFYKSGKCFLILCPDGTGNVFYPSGKAAIIISSAEAADFTYIILEDKEVAPSIKAIFTNRGHSTCYHPNGMIWLNLTPVGGLCFNETGDLKRRWKWFYFDPHVRNLPLKPLTFALGPHISVRIHTKERMYVTFTHQENSVRFNVGSKLELLCPESHDKPGQDILERYINTKSSEIYSLLGQMQTCMSHHSANLHNIKPRYHFIARTQQLSKQMKKEKSPEKIKAHGN</sequence>
<evidence type="ECO:0000313" key="7">
    <source>
        <dbReference type="RefSeq" id="XP_050927048.1"/>
    </source>
</evidence>
<feature type="compositionally biased region" description="Polar residues" evidence="2">
    <location>
        <begin position="1"/>
        <end position="16"/>
    </location>
</feature>
<accession>A0AAJ8B623</accession>
<protein>
    <submittedName>
        <fullName evidence="5 6">Glutamate-rich protein 6</fullName>
    </submittedName>
</protein>
<feature type="domain" description="FAM194 C-terminal" evidence="3">
    <location>
        <begin position="354"/>
        <end position="547"/>
    </location>
</feature>
<gene>
    <name evidence="5 6 7" type="primary">LOC108901581</name>
</gene>
<evidence type="ECO:0000313" key="5">
    <source>
        <dbReference type="RefSeq" id="XP_018558630.1"/>
    </source>
</evidence>
<dbReference type="KEGG" id="lcf:108901581"/>
<dbReference type="InterPro" id="IPR029281">
    <property type="entry name" value="FAM194_C"/>
</dbReference>
<evidence type="ECO:0000256" key="1">
    <source>
        <dbReference type="SAM" id="Coils"/>
    </source>
</evidence>
<dbReference type="PANTHER" id="PTHR23093:SF18">
    <property type="entry name" value="GLUTAMATE RICH 6"/>
    <property type="match status" value="1"/>
</dbReference>
<dbReference type="PANTHER" id="PTHR23093">
    <property type="entry name" value="SIMILAR TO CHROMOSOME 3 OPEN READING FRAME 20"/>
    <property type="match status" value="1"/>
</dbReference>
<name>A0AAJ8B623_LATCA</name>
<organism evidence="4 6">
    <name type="scientific">Lates calcarifer</name>
    <name type="common">Barramundi</name>
    <name type="synonym">Holocentrus calcarifer</name>
    <dbReference type="NCBI Taxonomy" id="8187"/>
    <lineage>
        <taxon>Eukaryota</taxon>
        <taxon>Metazoa</taxon>
        <taxon>Chordata</taxon>
        <taxon>Craniata</taxon>
        <taxon>Vertebrata</taxon>
        <taxon>Euteleostomi</taxon>
        <taxon>Actinopterygii</taxon>
        <taxon>Neopterygii</taxon>
        <taxon>Teleostei</taxon>
        <taxon>Neoteleostei</taxon>
        <taxon>Acanthomorphata</taxon>
        <taxon>Carangaria</taxon>
        <taxon>Carangaria incertae sedis</taxon>
        <taxon>Centropomidae</taxon>
        <taxon>Lates</taxon>
    </lineage>
</organism>
<dbReference type="RefSeq" id="XP_050927046.1">
    <property type="nucleotide sequence ID" value="XM_051071089.1"/>
</dbReference>
<evidence type="ECO:0000313" key="4">
    <source>
        <dbReference type="Proteomes" id="UP000694890"/>
    </source>
</evidence>
<evidence type="ECO:0000256" key="2">
    <source>
        <dbReference type="SAM" id="MobiDB-lite"/>
    </source>
</evidence>
<reference evidence="5 6" key="1">
    <citation type="submission" date="2025-04" db="UniProtKB">
        <authorList>
            <consortium name="RefSeq"/>
        </authorList>
    </citation>
    <scope>IDENTIFICATION</scope>
    <source>
        <tissue evidence="5 6">Brain</tissue>
    </source>
</reference>
<dbReference type="Proteomes" id="UP000694890">
    <property type="component" value="Linkage group LG1"/>
</dbReference>
<feature type="coiled-coil region" evidence="1">
    <location>
        <begin position="243"/>
        <end position="300"/>
    </location>
</feature>
<evidence type="ECO:0000259" key="3">
    <source>
        <dbReference type="Pfam" id="PF14977"/>
    </source>
</evidence>
<feature type="region of interest" description="Disordered" evidence="2">
    <location>
        <begin position="1"/>
        <end position="20"/>
    </location>
</feature>
<dbReference type="RefSeq" id="XP_050927048.1">
    <property type="nucleotide sequence ID" value="XM_051071091.1"/>
</dbReference>
<evidence type="ECO:0000313" key="6">
    <source>
        <dbReference type="RefSeq" id="XP_050927046.1"/>
    </source>
</evidence>